<reference evidence="1" key="1">
    <citation type="submission" date="2023-01" db="EMBL/GenBank/DDBJ databases">
        <title>Sulfurovum sp. zt1-1 genome assembly.</title>
        <authorList>
            <person name="Wang J."/>
        </authorList>
    </citation>
    <scope>NUCLEOTIDE SEQUENCE</scope>
    <source>
        <strain evidence="1">Zt1-1</strain>
    </source>
</reference>
<organism evidence="1 2">
    <name type="scientific">Sulfurovum zhangzhouensis</name>
    <dbReference type="NCBI Taxonomy" id="3019067"/>
    <lineage>
        <taxon>Bacteria</taxon>
        <taxon>Pseudomonadati</taxon>
        <taxon>Campylobacterota</taxon>
        <taxon>Epsilonproteobacteria</taxon>
        <taxon>Campylobacterales</taxon>
        <taxon>Sulfurovaceae</taxon>
        <taxon>Sulfurovum</taxon>
    </lineage>
</organism>
<dbReference type="Pfam" id="PF01963">
    <property type="entry name" value="TraB_PrgY_gumN"/>
    <property type="match status" value="1"/>
</dbReference>
<name>A0ABT7QZW7_9BACT</name>
<comment type="caution">
    <text evidence="1">The sequence shown here is derived from an EMBL/GenBank/DDBJ whole genome shotgun (WGS) entry which is preliminary data.</text>
</comment>
<dbReference type="InterPro" id="IPR047111">
    <property type="entry name" value="YbaP-like"/>
</dbReference>
<dbReference type="PROSITE" id="PS51257">
    <property type="entry name" value="PROKAR_LIPOPROTEIN"/>
    <property type="match status" value="1"/>
</dbReference>
<accession>A0ABT7QZW7</accession>
<dbReference type="InterPro" id="IPR002816">
    <property type="entry name" value="TraB/PrgY/GumN_fam"/>
</dbReference>
<evidence type="ECO:0000313" key="1">
    <source>
        <dbReference type="EMBL" id="MDM5272341.1"/>
    </source>
</evidence>
<protein>
    <submittedName>
        <fullName evidence="1">TraB/GumN family protein</fullName>
    </submittedName>
</protein>
<evidence type="ECO:0000313" key="2">
    <source>
        <dbReference type="Proteomes" id="UP001169069"/>
    </source>
</evidence>
<dbReference type="CDD" id="cd14789">
    <property type="entry name" value="Tiki"/>
    <property type="match status" value="1"/>
</dbReference>
<dbReference type="EMBL" id="JAQIBD010000003">
    <property type="protein sequence ID" value="MDM5272341.1"/>
    <property type="molecule type" value="Genomic_DNA"/>
</dbReference>
<dbReference type="Proteomes" id="UP001169069">
    <property type="component" value="Unassembled WGS sequence"/>
</dbReference>
<dbReference type="PANTHER" id="PTHR40590">
    <property type="entry name" value="CYTOPLASMIC PROTEIN-RELATED"/>
    <property type="match status" value="1"/>
</dbReference>
<gene>
    <name evidence="1" type="ORF">PGH07_09115</name>
</gene>
<dbReference type="RefSeq" id="WP_289414137.1">
    <property type="nucleotide sequence ID" value="NZ_JAQIBD010000003.1"/>
</dbReference>
<keyword evidence="2" id="KW-1185">Reference proteome</keyword>
<sequence>MKLQNIIFITIIGFFLTACTEPSLESSSEGLNSQPALWVATSKQSTVYLFGSVHVLPKEVKWYGPKLRKSFESSDELVFETISSEANKKDYIAYGKEHGLLPDGKVISDYLTDTEYKRYTEIVELAKMDKYFANRMKPWLFYLSLNAVATKELSRYGVDGIFEKEAVKRGKRVASLESVQRALSSLSSTPLTTDIKNLKKMLNKKESKESRKKDVLKRIELLVSWATGDTARTERLLAEETPGNMYNNIIVNRNNHWYPKIKKYLKKEQTTMIIVGQAHLIGRGNLISKLKRDGYKVERVQ</sequence>
<proteinExistence type="predicted"/>
<dbReference type="PANTHER" id="PTHR40590:SF1">
    <property type="entry name" value="CYTOPLASMIC PROTEIN"/>
    <property type="match status" value="1"/>
</dbReference>